<dbReference type="SUPFAM" id="SSF51215">
    <property type="entry name" value="Regulatory protein AraC"/>
    <property type="match status" value="1"/>
</dbReference>
<evidence type="ECO:0000259" key="4">
    <source>
        <dbReference type="PROSITE" id="PS01124"/>
    </source>
</evidence>
<dbReference type="InterPro" id="IPR009057">
    <property type="entry name" value="Homeodomain-like_sf"/>
</dbReference>
<dbReference type="Gene3D" id="1.10.10.60">
    <property type="entry name" value="Homeodomain-like"/>
    <property type="match status" value="2"/>
</dbReference>
<proteinExistence type="predicted"/>
<dbReference type="GO" id="GO:0003700">
    <property type="term" value="F:DNA-binding transcription factor activity"/>
    <property type="evidence" value="ECO:0007669"/>
    <property type="project" value="InterPro"/>
</dbReference>
<dbReference type="PANTHER" id="PTHR46796">
    <property type="entry name" value="HTH-TYPE TRANSCRIPTIONAL ACTIVATOR RHAS-RELATED"/>
    <property type="match status" value="1"/>
</dbReference>
<dbReference type="SUPFAM" id="SSF46689">
    <property type="entry name" value="Homeodomain-like"/>
    <property type="match status" value="2"/>
</dbReference>
<reference evidence="5" key="1">
    <citation type="submission" date="2021-02" db="EMBL/GenBank/DDBJ databases">
        <title>Thiocyanate and organic carbon inputs drive convergent selection for specific autotrophic Afipia and Thiobacillus strains within complex microbiomes.</title>
        <authorList>
            <person name="Huddy R.J."/>
            <person name="Sachdeva R."/>
            <person name="Kadzinga F."/>
            <person name="Kantor R.S."/>
            <person name="Harrison S.T.L."/>
            <person name="Banfield J.F."/>
        </authorList>
    </citation>
    <scope>NUCLEOTIDE SEQUENCE</scope>
    <source>
        <strain evidence="5">SCN18_13_7_16_R3_B_64_19</strain>
    </source>
</reference>
<dbReference type="RefSeq" id="WP_276728122.1">
    <property type="nucleotide sequence ID" value="NZ_JAFKMR010000011.1"/>
</dbReference>
<evidence type="ECO:0000313" key="6">
    <source>
        <dbReference type="Proteomes" id="UP000664800"/>
    </source>
</evidence>
<dbReference type="InterPro" id="IPR018060">
    <property type="entry name" value="HTH_AraC"/>
</dbReference>
<accession>A0A8I1MUX3</accession>
<dbReference type="Proteomes" id="UP000664800">
    <property type="component" value="Unassembled WGS sequence"/>
</dbReference>
<dbReference type="PROSITE" id="PS01124">
    <property type="entry name" value="HTH_ARAC_FAMILY_2"/>
    <property type="match status" value="1"/>
</dbReference>
<keyword evidence="2" id="KW-0238">DNA-binding</keyword>
<dbReference type="InterPro" id="IPR050204">
    <property type="entry name" value="AraC_XylS_family_regulators"/>
</dbReference>
<evidence type="ECO:0000256" key="2">
    <source>
        <dbReference type="ARBA" id="ARBA00023125"/>
    </source>
</evidence>
<dbReference type="PANTHER" id="PTHR46796:SF2">
    <property type="entry name" value="TRANSCRIPTIONAL REGULATORY PROTEIN"/>
    <property type="match status" value="1"/>
</dbReference>
<dbReference type="EMBL" id="JAFKMR010000011">
    <property type="protein sequence ID" value="MBN8743397.1"/>
    <property type="molecule type" value="Genomic_DNA"/>
</dbReference>
<dbReference type="InterPro" id="IPR003313">
    <property type="entry name" value="AraC-bd"/>
</dbReference>
<organism evidence="5 6">
    <name type="scientific">Thiomonas arsenitoxydans (strain DSM 22701 / CIP 110005 / 3As)</name>
    <dbReference type="NCBI Taxonomy" id="426114"/>
    <lineage>
        <taxon>Bacteria</taxon>
        <taxon>Pseudomonadati</taxon>
        <taxon>Pseudomonadota</taxon>
        <taxon>Betaproteobacteria</taxon>
        <taxon>Burkholderiales</taxon>
        <taxon>Thiomonas</taxon>
    </lineage>
</organism>
<dbReference type="Pfam" id="PF02311">
    <property type="entry name" value="AraC_binding"/>
    <property type="match status" value="1"/>
</dbReference>
<keyword evidence="1" id="KW-0805">Transcription regulation</keyword>
<comment type="caution">
    <text evidence="5">The sequence shown here is derived from an EMBL/GenBank/DDBJ whole genome shotgun (WGS) entry which is preliminary data.</text>
</comment>
<name>A0A8I1MUX3_THIA3</name>
<evidence type="ECO:0000256" key="1">
    <source>
        <dbReference type="ARBA" id="ARBA00023015"/>
    </source>
</evidence>
<sequence length="267" mass="28801">MARNQNIKILPCEMRGTQAIVADSSITFGRHTHEQFGIGLMDRGGHKSASGRGLVEAWPGDVITVNPGEVHDGAPIGCTSRSWRMLYFEPSIIAEAAEDIAEGGRLKGEFASPVVRDGQQASAVRRLFDVATSTAPNSLQQDEALLSALGPLLQPIQPRLPGFPAAIHSARAMMDDDPATAVPLPVLAHEAGLSQYQFLRAFTRMTGLPPHAYLVQRRIHLARTLLRRGLKPAEAAAACGFADQSHMTRWFVRTFGMAPGAYTKALG</sequence>
<feature type="domain" description="HTH araC/xylS-type" evidence="4">
    <location>
        <begin position="168"/>
        <end position="265"/>
    </location>
</feature>
<gene>
    <name evidence="5" type="ORF">J0I24_03735</name>
</gene>
<protein>
    <submittedName>
        <fullName evidence="5">AraC family transcriptional regulator</fullName>
    </submittedName>
</protein>
<evidence type="ECO:0000256" key="3">
    <source>
        <dbReference type="ARBA" id="ARBA00023163"/>
    </source>
</evidence>
<dbReference type="SMART" id="SM00342">
    <property type="entry name" value="HTH_ARAC"/>
    <property type="match status" value="1"/>
</dbReference>
<dbReference type="InterPro" id="IPR037923">
    <property type="entry name" value="HTH-like"/>
</dbReference>
<dbReference type="GO" id="GO:0043565">
    <property type="term" value="F:sequence-specific DNA binding"/>
    <property type="evidence" value="ECO:0007669"/>
    <property type="project" value="InterPro"/>
</dbReference>
<keyword evidence="3" id="KW-0804">Transcription</keyword>
<dbReference type="Pfam" id="PF12833">
    <property type="entry name" value="HTH_18"/>
    <property type="match status" value="1"/>
</dbReference>
<evidence type="ECO:0000313" key="5">
    <source>
        <dbReference type="EMBL" id="MBN8743397.1"/>
    </source>
</evidence>
<dbReference type="AlphaFoldDB" id="A0A8I1MUX3"/>